<sequence length="138" mass="15509">MTSTPQIPQELQKAQRLANTMDSAFRIPVIGYRIGLDGIIGLIPGIGDVITVAIAARIVRLGHKMGMPKSMISKMLRNIVLDFLLGAVPLVGDVADFFFKANQRNVKAMEKWWLSQNKQDIRTNTSEQLNQWEETQRS</sequence>
<proteinExistence type="predicted"/>
<evidence type="ECO:0000256" key="1">
    <source>
        <dbReference type="SAM" id="Phobius"/>
    </source>
</evidence>
<evidence type="ECO:0000313" key="2">
    <source>
        <dbReference type="EMBL" id="MBD3586350.1"/>
    </source>
</evidence>
<organism evidence="2 3">
    <name type="scientific">Salinimonas profundi</name>
    <dbReference type="NCBI Taxonomy" id="2729140"/>
    <lineage>
        <taxon>Bacteria</taxon>
        <taxon>Pseudomonadati</taxon>
        <taxon>Pseudomonadota</taxon>
        <taxon>Gammaproteobacteria</taxon>
        <taxon>Alteromonadales</taxon>
        <taxon>Alteromonadaceae</taxon>
        <taxon>Alteromonas/Salinimonas group</taxon>
        <taxon>Salinimonas</taxon>
    </lineage>
</organism>
<dbReference type="Proteomes" id="UP000624419">
    <property type="component" value="Unassembled WGS sequence"/>
</dbReference>
<reference evidence="2 3" key="1">
    <citation type="submission" date="2020-04" db="EMBL/GenBank/DDBJ databases">
        <title>Salinimonas sp. HHU 13199.</title>
        <authorList>
            <person name="Cui X."/>
            <person name="Zhang D."/>
        </authorList>
    </citation>
    <scope>NUCLEOTIDE SEQUENCE [LARGE SCALE GENOMIC DNA]</scope>
    <source>
        <strain evidence="2 3">HHU 13199</strain>
    </source>
</reference>
<comment type="caution">
    <text evidence="2">The sequence shown here is derived from an EMBL/GenBank/DDBJ whole genome shotgun (WGS) entry which is preliminary data.</text>
</comment>
<protein>
    <submittedName>
        <fullName evidence="2">DUF4112 domain-containing protein</fullName>
    </submittedName>
</protein>
<accession>A0ABR8LM30</accession>
<dbReference type="InterPro" id="IPR025187">
    <property type="entry name" value="DUF4112"/>
</dbReference>
<dbReference type="PANTHER" id="PTHR35519:SF2">
    <property type="entry name" value="PH DOMAIN PROTEIN"/>
    <property type="match status" value="1"/>
</dbReference>
<keyword evidence="1" id="KW-0472">Membrane</keyword>
<evidence type="ECO:0000313" key="3">
    <source>
        <dbReference type="Proteomes" id="UP000624419"/>
    </source>
</evidence>
<dbReference type="PANTHER" id="PTHR35519">
    <property type="entry name" value="MEMBRANE PROTEINS"/>
    <property type="match status" value="1"/>
</dbReference>
<name>A0ABR8LM30_9ALTE</name>
<dbReference type="Pfam" id="PF13430">
    <property type="entry name" value="DUF4112"/>
    <property type="match status" value="1"/>
</dbReference>
<gene>
    <name evidence="2" type="ORF">HHX48_11430</name>
</gene>
<keyword evidence="1" id="KW-1133">Transmembrane helix</keyword>
<keyword evidence="3" id="KW-1185">Reference proteome</keyword>
<keyword evidence="1" id="KW-0812">Transmembrane</keyword>
<dbReference type="EMBL" id="JABBXD010000006">
    <property type="protein sequence ID" value="MBD3586350.1"/>
    <property type="molecule type" value="Genomic_DNA"/>
</dbReference>
<dbReference type="RefSeq" id="WP_191025215.1">
    <property type="nucleotide sequence ID" value="NZ_JABBXD010000006.1"/>
</dbReference>
<feature type="transmembrane region" description="Helical" evidence="1">
    <location>
        <begin position="39"/>
        <end position="59"/>
    </location>
</feature>